<keyword evidence="3" id="KW-1185">Reference proteome</keyword>
<dbReference type="EMBL" id="JAOWKZ010000001">
    <property type="protein sequence ID" value="MCV2871306.1"/>
    <property type="molecule type" value="Genomic_DNA"/>
</dbReference>
<comment type="caution">
    <text evidence="2">The sequence shown here is derived from an EMBL/GenBank/DDBJ whole genome shotgun (WGS) entry which is preliminary data.</text>
</comment>
<dbReference type="Pfam" id="PF21006">
    <property type="entry name" value="NHase_beta_N"/>
    <property type="match status" value="1"/>
</dbReference>
<evidence type="ECO:0000313" key="2">
    <source>
        <dbReference type="EMBL" id="MCV2871306.1"/>
    </source>
</evidence>
<organism evidence="2 3">
    <name type="scientific">Albidovulum litorale</name>
    <dbReference type="NCBI Taxonomy" id="2984134"/>
    <lineage>
        <taxon>Bacteria</taxon>
        <taxon>Pseudomonadati</taxon>
        <taxon>Pseudomonadota</taxon>
        <taxon>Alphaproteobacteria</taxon>
        <taxon>Rhodobacterales</taxon>
        <taxon>Paracoccaceae</taxon>
        <taxon>Albidovulum</taxon>
    </lineage>
</organism>
<evidence type="ECO:0000313" key="3">
    <source>
        <dbReference type="Proteomes" id="UP001652564"/>
    </source>
</evidence>
<name>A0ABT2ZKN3_9RHOB</name>
<dbReference type="Gene3D" id="1.10.472.20">
    <property type="entry name" value="Nitrile hydratase, beta subunit"/>
    <property type="match status" value="1"/>
</dbReference>
<dbReference type="SUPFAM" id="SSF50090">
    <property type="entry name" value="Electron transport accessory proteins"/>
    <property type="match status" value="1"/>
</dbReference>
<dbReference type="NCBIfam" id="TIGR03889">
    <property type="entry name" value="nitrile_acc"/>
    <property type="match status" value="1"/>
</dbReference>
<dbReference type="InterPro" id="IPR049054">
    <property type="entry name" value="CN_hydtase_beta-like_N"/>
</dbReference>
<dbReference type="InterPro" id="IPR008990">
    <property type="entry name" value="Elect_transpt_acc-like_dom_sf"/>
</dbReference>
<accession>A0ABT2ZKN3</accession>
<proteinExistence type="predicted"/>
<protein>
    <submittedName>
        <fullName evidence="2">Nitrile hydratase accessory protein</fullName>
    </submittedName>
</protein>
<reference evidence="2 3" key="1">
    <citation type="submission" date="2022-10" db="EMBL/GenBank/DDBJ databases">
        <title>Defluviimonas sp. nov., isolated from ocean surface sediments.</title>
        <authorList>
            <person name="He W."/>
            <person name="Wang L."/>
            <person name="Zhang D.-F."/>
        </authorList>
    </citation>
    <scope>NUCLEOTIDE SEQUENCE [LARGE SCALE GENOMIC DNA]</scope>
    <source>
        <strain evidence="2 3">WL0050</strain>
    </source>
</reference>
<feature type="domain" description="Nitrile hydratase beta subunit-like N-terminal" evidence="1">
    <location>
        <begin position="6"/>
        <end position="86"/>
    </location>
</feature>
<evidence type="ECO:0000259" key="1">
    <source>
        <dbReference type="Pfam" id="PF21006"/>
    </source>
</evidence>
<gene>
    <name evidence="2" type="ORF">OEZ71_03245</name>
</gene>
<dbReference type="Proteomes" id="UP001652564">
    <property type="component" value="Unassembled WGS sequence"/>
</dbReference>
<dbReference type="InterPro" id="IPR042262">
    <property type="entry name" value="CN_hydtase_beta_C"/>
</dbReference>
<dbReference type="InterPro" id="IPR023808">
    <property type="entry name" value="Nitrile_Hydratase_acc_put"/>
</dbReference>
<dbReference type="RefSeq" id="WP_263738486.1">
    <property type="nucleotide sequence ID" value="NZ_JAOWKZ010000001.1"/>
</dbReference>
<sequence length="103" mass="11176">MTPPSRFDEPWQAQLFALTVAMSEAGHFTWARWAEAFGATLKAMGTDRLLDGGADYYAAWLTTLEGLLDRSGHAPVDEAAATKAAWERAYLATPHGQPVQLPG</sequence>